<dbReference type="Pfam" id="PF00574">
    <property type="entry name" value="CLP_protease"/>
    <property type="match status" value="1"/>
</dbReference>
<gene>
    <name evidence="1" type="ORF">SPHI_26510</name>
</gene>
<reference evidence="1 2" key="1">
    <citation type="submission" date="2016-11" db="EMBL/GenBank/DDBJ databases">
        <title>Genome sequence of Sphingomonas jeddahensis G39.</title>
        <authorList>
            <person name="Poehlein A."/>
            <person name="Wuebbeler J.H."/>
            <person name="Steinbuechel A."/>
            <person name="Daniel R."/>
        </authorList>
    </citation>
    <scope>NUCLEOTIDE SEQUENCE [LARGE SCALE GENOMIC DNA]</scope>
    <source>
        <strain evidence="1 2">G39</strain>
    </source>
</reference>
<comment type="caution">
    <text evidence="1">The sequence shown here is derived from an EMBL/GenBank/DDBJ whole genome shotgun (WGS) entry which is preliminary data.</text>
</comment>
<evidence type="ECO:0000313" key="2">
    <source>
        <dbReference type="Proteomes" id="UP000188729"/>
    </source>
</evidence>
<dbReference type="Gene3D" id="3.90.226.10">
    <property type="entry name" value="2-enoyl-CoA Hydratase, Chain A, domain 1"/>
    <property type="match status" value="1"/>
</dbReference>
<proteinExistence type="predicted"/>
<accession>A0A1V2EST5</accession>
<dbReference type="InterPro" id="IPR023562">
    <property type="entry name" value="ClpP/TepA"/>
</dbReference>
<sequence>MLFIRIGNHLPLPAVRRAMSTASNATNYPLLASPQIQLHGPVNEMMYAAFKNQLAGVSSDGPLVVSITTLGGDPEMARAMGDSIRLLREYTGRETLFLGKVAVYSAGATFMSAFPADKRFLTRGTRLMIHERIMNSTVQLSGPLNTLAPVLLAKLNEIQDSIRIQDEGFAALVEGSSVTLDELKAKAPSNWYIEAEEARDRGLVLDLI</sequence>
<organism evidence="1 2">
    <name type="scientific">Sphingomonas jeddahensis</name>
    <dbReference type="NCBI Taxonomy" id="1915074"/>
    <lineage>
        <taxon>Bacteria</taxon>
        <taxon>Pseudomonadati</taxon>
        <taxon>Pseudomonadota</taxon>
        <taxon>Alphaproteobacteria</taxon>
        <taxon>Sphingomonadales</taxon>
        <taxon>Sphingomonadaceae</taxon>
        <taxon>Sphingomonas</taxon>
    </lineage>
</organism>
<dbReference type="GO" id="GO:0008233">
    <property type="term" value="F:peptidase activity"/>
    <property type="evidence" value="ECO:0007669"/>
    <property type="project" value="UniProtKB-KW"/>
</dbReference>
<dbReference type="Proteomes" id="UP000188729">
    <property type="component" value="Unassembled WGS sequence"/>
</dbReference>
<keyword evidence="1" id="KW-0645">Protease</keyword>
<dbReference type="AlphaFoldDB" id="A0A1V2EST5"/>
<dbReference type="InterPro" id="IPR029045">
    <property type="entry name" value="ClpP/crotonase-like_dom_sf"/>
</dbReference>
<protein>
    <submittedName>
        <fullName evidence="1">ATP-dependent Clp protease proteolytic subunit</fullName>
    </submittedName>
</protein>
<keyword evidence="2" id="KW-1185">Reference proteome</keyword>
<name>A0A1V2EST5_9SPHN</name>
<keyword evidence="1" id="KW-0378">Hydrolase</keyword>
<evidence type="ECO:0000313" key="1">
    <source>
        <dbReference type="EMBL" id="ONF95229.1"/>
    </source>
</evidence>
<dbReference type="GO" id="GO:0006508">
    <property type="term" value="P:proteolysis"/>
    <property type="evidence" value="ECO:0007669"/>
    <property type="project" value="UniProtKB-KW"/>
</dbReference>
<dbReference type="SUPFAM" id="SSF52096">
    <property type="entry name" value="ClpP/crotonase"/>
    <property type="match status" value="1"/>
</dbReference>
<dbReference type="STRING" id="1915074.SPHI_26510"/>
<dbReference type="EMBL" id="MPSB01000014">
    <property type="protein sequence ID" value="ONF95229.1"/>
    <property type="molecule type" value="Genomic_DNA"/>
</dbReference>